<name>A0ACB9IW58_9ASTR</name>
<gene>
    <name evidence="1" type="ORF">L1987_16957</name>
</gene>
<keyword evidence="2" id="KW-1185">Reference proteome</keyword>
<reference evidence="1 2" key="2">
    <citation type="journal article" date="2022" name="Mol. Ecol. Resour.">
        <title>The genomes of chicory, endive, great burdock and yacon provide insights into Asteraceae paleo-polyploidization history and plant inulin production.</title>
        <authorList>
            <person name="Fan W."/>
            <person name="Wang S."/>
            <person name="Wang H."/>
            <person name="Wang A."/>
            <person name="Jiang F."/>
            <person name="Liu H."/>
            <person name="Zhao H."/>
            <person name="Xu D."/>
            <person name="Zhang Y."/>
        </authorList>
    </citation>
    <scope>NUCLEOTIDE SEQUENCE [LARGE SCALE GENOMIC DNA]</scope>
    <source>
        <strain evidence="2">cv. Yunnan</strain>
        <tissue evidence="1">Leaves</tissue>
    </source>
</reference>
<comment type="caution">
    <text evidence="1">The sequence shown here is derived from an EMBL/GenBank/DDBJ whole genome shotgun (WGS) entry which is preliminary data.</text>
</comment>
<reference evidence="2" key="1">
    <citation type="journal article" date="2022" name="Mol. Ecol. Resour.">
        <title>The genomes of chicory, endive, great burdock and yacon provide insights into Asteraceae palaeo-polyploidization history and plant inulin production.</title>
        <authorList>
            <person name="Fan W."/>
            <person name="Wang S."/>
            <person name="Wang H."/>
            <person name="Wang A."/>
            <person name="Jiang F."/>
            <person name="Liu H."/>
            <person name="Zhao H."/>
            <person name="Xu D."/>
            <person name="Zhang Y."/>
        </authorList>
    </citation>
    <scope>NUCLEOTIDE SEQUENCE [LARGE SCALE GENOMIC DNA]</scope>
    <source>
        <strain evidence="2">cv. Yunnan</strain>
    </source>
</reference>
<protein>
    <submittedName>
        <fullName evidence="1">Uncharacterized protein</fullName>
    </submittedName>
</protein>
<sequence>MSLLHKLNPEMKAEDRNPYQDNCSLKWESQYYRGGSMLRTPWNLISHLLASRLLAHTATNALRTAP</sequence>
<proteinExistence type="predicted"/>
<evidence type="ECO:0000313" key="2">
    <source>
        <dbReference type="Proteomes" id="UP001056120"/>
    </source>
</evidence>
<organism evidence="1 2">
    <name type="scientific">Smallanthus sonchifolius</name>
    <dbReference type="NCBI Taxonomy" id="185202"/>
    <lineage>
        <taxon>Eukaryota</taxon>
        <taxon>Viridiplantae</taxon>
        <taxon>Streptophyta</taxon>
        <taxon>Embryophyta</taxon>
        <taxon>Tracheophyta</taxon>
        <taxon>Spermatophyta</taxon>
        <taxon>Magnoliopsida</taxon>
        <taxon>eudicotyledons</taxon>
        <taxon>Gunneridae</taxon>
        <taxon>Pentapetalae</taxon>
        <taxon>asterids</taxon>
        <taxon>campanulids</taxon>
        <taxon>Asterales</taxon>
        <taxon>Asteraceae</taxon>
        <taxon>Asteroideae</taxon>
        <taxon>Heliantheae alliance</taxon>
        <taxon>Millerieae</taxon>
        <taxon>Smallanthus</taxon>
    </lineage>
</organism>
<dbReference type="Proteomes" id="UP001056120">
    <property type="component" value="Linkage Group LG06"/>
</dbReference>
<evidence type="ECO:0000313" key="1">
    <source>
        <dbReference type="EMBL" id="KAI3812250.1"/>
    </source>
</evidence>
<accession>A0ACB9IW58</accession>
<dbReference type="EMBL" id="CM042023">
    <property type="protein sequence ID" value="KAI3812250.1"/>
    <property type="molecule type" value="Genomic_DNA"/>
</dbReference>